<dbReference type="AlphaFoldDB" id="A0A1V6N764"/>
<evidence type="ECO:0000313" key="2">
    <source>
        <dbReference type="EMBL" id="OQD60511.1"/>
    </source>
</evidence>
<feature type="compositionally biased region" description="Polar residues" evidence="1">
    <location>
        <begin position="175"/>
        <end position="208"/>
    </location>
</feature>
<accession>A0A1V6N764</accession>
<reference evidence="3" key="1">
    <citation type="journal article" date="2017" name="Nat. Microbiol.">
        <title>Global analysis of biosynthetic gene clusters reveals vast potential of secondary metabolite production in Penicillium species.</title>
        <authorList>
            <person name="Nielsen J.C."/>
            <person name="Grijseels S."/>
            <person name="Prigent S."/>
            <person name="Ji B."/>
            <person name="Dainat J."/>
            <person name="Nielsen K.F."/>
            <person name="Frisvad J.C."/>
            <person name="Workman M."/>
            <person name="Nielsen J."/>
        </authorList>
    </citation>
    <scope>NUCLEOTIDE SEQUENCE [LARGE SCALE GENOMIC DNA]</scope>
    <source>
        <strain evidence="3">IBT 4502</strain>
    </source>
</reference>
<feature type="region of interest" description="Disordered" evidence="1">
    <location>
        <begin position="1"/>
        <end position="105"/>
    </location>
</feature>
<dbReference type="Proteomes" id="UP000191408">
    <property type="component" value="Unassembled WGS sequence"/>
</dbReference>
<organism evidence="2 3">
    <name type="scientific">Penicillium polonicum</name>
    <dbReference type="NCBI Taxonomy" id="60169"/>
    <lineage>
        <taxon>Eukaryota</taxon>
        <taxon>Fungi</taxon>
        <taxon>Dikarya</taxon>
        <taxon>Ascomycota</taxon>
        <taxon>Pezizomycotina</taxon>
        <taxon>Eurotiomycetes</taxon>
        <taxon>Eurotiomycetidae</taxon>
        <taxon>Eurotiales</taxon>
        <taxon>Aspergillaceae</taxon>
        <taxon>Penicillium</taxon>
    </lineage>
</organism>
<dbReference type="EMBL" id="MDYM01000022">
    <property type="protein sequence ID" value="OQD60511.1"/>
    <property type="molecule type" value="Genomic_DNA"/>
</dbReference>
<keyword evidence="3" id="KW-1185">Reference proteome</keyword>
<evidence type="ECO:0000313" key="3">
    <source>
        <dbReference type="Proteomes" id="UP000191408"/>
    </source>
</evidence>
<proteinExistence type="predicted"/>
<gene>
    <name evidence="2" type="ORF">PENPOL_c022G03451</name>
</gene>
<feature type="compositionally biased region" description="Polar residues" evidence="1">
    <location>
        <begin position="63"/>
        <end position="88"/>
    </location>
</feature>
<comment type="caution">
    <text evidence="2">The sequence shown here is derived from an EMBL/GenBank/DDBJ whole genome shotgun (WGS) entry which is preliminary data.</text>
</comment>
<feature type="compositionally biased region" description="Basic and acidic residues" evidence="1">
    <location>
        <begin position="1"/>
        <end position="10"/>
    </location>
</feature>
<feature type="region of interest" description="Disordered" evidence="1">
    <location>
        <begin position="172"/>
        <end position="208"/>
    </location>
</feature>
<name>A0A1V6N764_PENPO</name>
<sequence length="208" mass="21576">MQPRGVDGRGAELQQRLPDCGPHPPTRPDAAAGSVAALPGPYDPAAHGAQQRPEDPAPDKTRAQSAHESTAISPSASTDKSPPLSSANPDPAHTPLSPPVEHSLNQVGFFGDDNVHASAATVDMDRVTYGLLVEILGIAPDAPSRLDMGDHHELGLLGETANGIKYSIRGAPMAVNSNPRTPQKGSSSAKRPASPLQSGRSPKTPHQV</sequence>
<evidence type="ECO:0000256" key="1">
    <source>
        <dbReference type="SAM" id="MobiDB-lite"/>
    </source>
</evidence>
<protein>
    <submittedName>
        <fullName evidence="2">Uncharacterized protein</fullName>
    </submittedName>
</protein>
<feature type="compositionally biased region" description="Basic and acidic residues" evidence="1">
    <location>
        <begin position="52"/>
        <end position="62"/>
    </location>
</feature>